<gene>
    <name evidence="2" type="ORF">Nepgr_005284</name>
</gene>
<organism evidence="2 3">
    <name type="scientific">Nepenthes gracilis</name>
    <name type="common">Slender pitcher plant</name>
    <dbReference type="NCBI Taxonomy" id="150966"/>
    <lineage>
        <taxon>Eukaryota</taxon>
        <taxon>Viridiplantae</taxon>
        <taxon>Streptophyta</taxon>
        <taxon>Embryophyta</taxon>
        <taxon>Tracheophyta</taxon>
        <taxon>Spermatophyta</taxon>
        <taxon>Magnoliopsida</taxon>
        <taxon>eudicotyledons</taxon>
        <taxon>Gunneridae</taxon>
        <taxon>Pentapetalae</taxon>
        <taxon>Caryophyllales</taxon>
        <taxon>Nepenthaceae</taxon>
        <taxon>Nepenthes</taxon>
    </lineage>
</organism>
<comment type="caution">
    <text evidence="2">The sequence shown here is derived from an EMBL/GenBank/DDBJ whole genome shotgun (WGS) entry which is preliminary data.</text>
</comment>
<dbReference type="Proteomes" id="UP001279734">
    <property type="component" value="Unassembled WGS sequence"/>
</dbReference>
<proteinExistence type="predicted"/>
<feature type="region of interest" description="Disordered" evidence="1">
    <location>
        <begin position="65"/>
        <end position="87"/>
    </location>
</feature>
<name>A0AAD3S2X0_NEPGR</name>
<reference evidence="2" key="1">
    <citation type="submission" date="2023-05" db="EMBL/GenBank/DDBJ databases">
        <title>Nepenthes gracilis genome sequencing.</title>
        <authorList>
            <person name="Fukushima K."/>
        </authorList>
    </citation>
    <scope>NUCLEOTIDE SEQUENCE</scope>
    <source>
        <strain evidence="2">SING2019-196</strain>
    </source>
</reference>
<feature type="compositionally biased region" description="Polar residues" evidence="1">
    <location>
        <begin position="66"/>
        <end position="87"/>
    </location>
</feature>
<protein>
    <submittedName>
        <fullName evidence="2">Uncharacterized protein</fullName>
    </submittedName>
</protein>
<keyword evidence="3" id="KW-1185">Reference proteome</keyword>
<feature type="region of interest" description="Disordered" evidence="1">
    <location>
        <begin position="1"/>
        <end position="47"/>
    </location>
</feature>
<accession>A0AAD3S2X0</accession>
<evidence type="ECO:0000256" key="1">
    <source>
        <dbReference type="SAM" id="MobiDB-lite"/>
    </source>
</evidence>
<feature type="compositionally biased region" description="Low complexity" evidence="1">
    <location>
        <begin position="28"/>
        <end position="38"/>
    </location>
</feature>
<evidence type="ECO:0000313" key="3">
    <source>
        <dbReference type="Proteomes" id="UP001279734"/>
    </source>
</evidence>
<evidence type="ECO:0000313" key="2">
    <source>
        <dbReference type="EMBL" id="GMH03445.1"/>
    </source>
</evidence>
<sequence>MVIETTLGGWKPLPHHSHAHARAQQPGSKNKNSHSSSSYEEGCTSISTHSTARCSKIPIQLLKAEPQQQRIQSEGQRPHSSSAIALN</sequence>
<dbReference type="EMBL" id="BSYO01000004">
    <property type="protein sequence ID" value="GMH03445.1"/>
    <property type="molecule type" value="Genomic_DNA"/>
</dbReference>
<dbReference type="AlphaFoldDB" id="A0AAD3S2X0"/>